<keyword evidence="2 3" id="KW-0067">ATP-binding</keyword>
<dbReference type="InterPro" id="IPR000719">
    <property type="entry name" value="Prot_kinase_dom"/>
</dbReference>
<dbReference type="InterPro" id="IPR008271">
    <property type="entry name" value="Ser/Thr_kinase_AS"/>
</dbReference>
<feature type="binding site" evidence="3">
    <location>
        <position position="96"/>
    </location>
    <ligand>
        <name>ATP</name>
        <dbReference type="ChEBI" id="CHEBI:30616"/>
    </ligand>
</feature>
<evidence type="ECO:0000259" key="4">
    <source>
        <dbReference type="PROSITE" id="PS50011"/>
    </source>
</evidence>
<evidence type="ECO:0000313" key="5">
    <source>
        <dbReference type="EMBL" id="TKX25904.1"/>
    </source>
</evidence>
<sequence length="501" mass="55910">MAESLSENCQTITLRRQSAPQLLNDGDILSLSPTVHVQMTFPSLAYSDTGLSALQRAEIKTFNQQYSVARLPIGSGAYGAVYVSHELTSGRQVACKIVDLHKLSRMACEETIEQWHNKRNESSHLSDDAVRSMVKTKWQKRLMKKLAQGRAELSILKDLSHPNIIGAERILMSDHTVYLFQELITGGDLWSYLDANGDPGLEDADITVVTKQLLEAVAYLHDQGIVHRDVKPENILMSSWKAGGRIVLTDFGLAKHICDSTSATSTQVRRKRMHTTVGTFEYAAPEVRLQDKSEESENGYTCAVDLWSVGAIAVLLFTAKSVSNLFPIDEVDDINMISQEISQSGNDICGIAADTEGHLPFMATCSQRDPISRTSQQQMVSVNDLRTTGGTLICDLSDLDDAQHETWGRIASRPKDFIKRLLVLDEAKRMTAHQALAHSWLTKKYYKHVLDGVYENAVKDWKPKGVIDIERIETDVSRPGPLEDDTVLLNLLQESTSRHFR</sequence>
<keyword evidence="5" id="KW-0808">Transferase</keyword>
<dbReference type="GO" id="GO:0051598">
    <property type="term" value="P:meiotic recombination checkpoint signaling"/>
    <property type="evidence" value="ECO:0007669"/>
    <property type="project" value="TreeGrafter"/>
</dbReference>
<evidence type="ECO:0000256" key="1">
    <source>
        <dbReference type="ARBA" id="ARBA00022741"/>
    </source>
</evidence>
<name>A0A4U7BC31_9PEZI</name>
<dbReference type="GO" id="GO:0005524">
    <property type="term" value="F:ATP binding"/>
    <property type="evidence" value="ECO:0007669"/>
    <property type="project" value="UniProtKB-UniRule"/>
</dbReference>
<dbReference type="SUPFAM" id="SSF56112">
    <property type="entry name" value="Protein kinase-like (PK-like)"/>
    <property type="match status" value="1"/>
</dbReference>
<dbReference type="PROSITE" id="PS50011">
    <property type="entry name" value="PROTEIN_KINASE_DOM"/>
    <property type="match status" value="1"/>
</dbReference>
<protein>
    <submittedName>
        <fullName evidence="5">Serine/threonine-protein kinase-7</fullName>
    </submittedName>
</protein>
<comment type="caution">
    <text evidence="5">The sequence shown here is derived from an EMBL/GenBank/DDBJ whole genome shotgun (WGS) entry which is preliminary data.</text>
</comment>
<keyword evidence="1 3" id="KW-0547">Nucleotide-binding</keyword>
<dbReference type="PANTHER" id="PTHR44167">
    <property type="entry name" value="OVARIAN-SPECIFIC SERINE/THREONINE-PROTEIN KINASE LOK-RELATED"/>
    <property type="match status" value="1"/>
</dbReference>
<dbReference type="Gene3D" id="1.10.510.10">
    <property type="entry name" value="Transferase(Phosphotransferase) domain 1"/>
    <property type="match status" value="2"/>
</dbReference>
<keyword evidence="5" id="KW-0418">Kinase</keyword>
<dbReference type="GO" id="GO:0005737">
    <property type="term" value="C:cytoplasm"/>
    <property type="evidence" value="ECO:0007669"/>
    <property type="project" value="TreeGrafter"/>
</dbReference>
<accession>A0A4U7BC31</accession>
<dbReference type="AlphaFoldDB" id="A0A4U7BC31"/>
<dbReference type="GO" id="GO:0004674">
    <property type="term" value="F:protein serine/threonine kinase activity"/>
    <property type="evidence" value="ECO:0007669"/>
    <property type="project" value="TreeGrafter"/>
</dbReference>
<dbReference type="InterPro" id="IPR011009">
    <property type="entry name" value="Kinase-like_dom_sf"/>
</dbReference>
<organism evidence="5 6">
    <name type="scientific">Elsinoe australis</name>
    <dbReference type="NCBI Taxonomy" id="40998"/>
    <lineage>
        <taxon>Eukaryota</taxon>
        <taxon>Fungi</taxon>
        <taxon>Dikarya</taxon>
        <taxon>Ascomycota</taxon>
        <taxon>Pezizomycotina</taxon>
        <taxon>Dothideomycetes</taxon>
        <taxon>Dothideomycetidae</taxon>
        <taxon>Myriangiales</taxon>
        <taxon>Elsinoaceae</taxon>
        <taxon>Elsinoe</taxon>
    </lineage>
</organism>
<dbReference type="GO" id="GO:0005634">
    <property type="term" value="C:nucleus"/>
    <property type="evidence" value="ECO:0007669"/>
    <property type="project" value="TreeGrafter"/>
</dbReference>
<evidence type="ECO:0000256" key="3">
    <source>
        <dbReference type="PROSITE-ProRule" id="PRU10141"/>
    </source>
</evidence>
<dbReference type="Gene3D" id="3.30.200.20">
    <property type="entry name" value="Phosphorylase Kinase, domain 1"/>
    <property type="match status" value="1"/>
</dbReference>
<dbReference type="PANTHER" id="PTHR44167:SF26">
    <property type="entry name" value="PROTEIN KINASE, PUTATIVE (AFU_ORTHOLOGUE AFUA_5G07950)-RELATED"/>
    <property type="match status" value="1"/>
</dbReference>
<dbReference type="PROSITE" id="PS00108">
    <property type="entry name" value="PROTEIN_KINASE_ST"/>
    <property type="match status" value="1"/>
</dbReference>
<reference evidence="5 6" key="1">
    <citation type="submission" date="2018-02" db="EMBL/GenBank/DDBJ databases">
        <title>Draft genome sequences of Elsinoe sp., causing black scab on jojoba.</title>
        <authorList>
            <person name="Stodart B."/>
            <person name="Jeffress S."/>
            <person name="Ash G."/>
            <person name="Arun Chinnappa K."/>
        </authorList>
    </citation>
    <scope>NUCLEOTIDE SEQUENCE [LARGE SCALE GENOMIC DNA]</scope>
    <source>
        <strain evidence="5 6">Hillstone_2</strain>
    </source>
</reference>
<feature type="domain" description="Protein kinase" evidence="4">
    <location>
        <begin position="67"/>
        <end position="441"/>
    </location>
</feature>
<dbReference type="PROSITE" id="PS00107">
    <property type="entry name" value="PROTEIN_KINASE_ATP"/>
    <property type="match status" value="1"/>
</dbReference>
<dbReference type="Pfam" id="PF00069">
    <property type="entry name" value="Pkinase"/>
    <property type="match status" value="1"/>
</dbReference>
<dbReference type="Proteomes" id="UP000308133">
    <property type="component" value="Unassembled WGS sequence"/>
</dbReference>
<gene>
    <name evidence="5" type="ORF">C1H76_1748</name>
</gene>
<dbReference type="EMBL" id="PTQR01000021">
    <property type="protein sequence ID" value="TKX25904.1"/>
    <property type="molecule type" value="Genomic_DNA"/>
</dbReference>
<dbReference type="SMART" id="SM00220">
    <property type="entry name" value="S_TKc"/>
    <property type="match status" value="1"/>
</dbReference>
<evidence type="ECO:0000313" key="6">
    <source>
        <dbReference type="Proteomes" id="UP000308133"/>
    </source>
</evidence>
<dbReference type="InterPro" id="IPR017441">
    <property type="entry name" value="Protein_kinase_ATP_BS"/>
</dbReference>
<proteinExistence type="predicted"/>
<evidence type="ECO:0000256" key="2">
    <source>
        <dbReference type="ARBA" id="ARBA00022840"/>
    </source>
</evidence>